<sequence length="183" mass="19829">MNKYEGIVKMERALKQFIGGICIFFLVSPTQAVEISPGSRGTLPVTVTVTVQAVTCDISGSDNKDDITVDFKTITKKGIDNGDYELSVPIKITCSNNTPSLSLQLTGTPANFNKTLLKANEISALGFEFYLNDKKWALNSTSPNFTLTSIPVITVKPKLSEYATNLNGGEFTSTSASLILNYE</sequence>
<evidence type="ECO:0000313" key="3">
    <source>
        <dbReference type="Proteomes" id="UP000216001"/>
    </source>
</evidence>
<gene>
    <name evidence="2" type="ORF">CHI95_18770</name>
</gene>
<reference evidence="2 3" key="1">
    <citation type="submission" date="2017-07" db="EMBL/GenBank/DDBJ databases">
        <title>blaIMP-27 on transferable plasmids in Proteus mirabilis and Providencia rettgeri.</title>
        <authorList>
            <person name="Potter R."/>
        </authorList>
    </citation>
    <scope>NUCLEOTIDE SEQUENCE [LARGE SCALE GENOMIC DNA]</scope>
    <source>
        <strain evidence="2 3">PR1</strain>
    </source>
</reference>
<evidence type="ECO:0000313" key="2">
    <source>
        <dbReference type="EMBL" id="OZS73039.1"/>
    </source>
</evidence>
<protein>
    <recommendedName>
        <fullName evidence="1">Fimbrial-type adhesion domain-containing protein</fullName>
    </recommendedName>
</protein>
<dbReference type="Proteomes" id="UP000216001">
    <property type="component" value="Unassembled WGS sequence"/>
</dbReference>
<dbReference type="Gene3D" id="2.60.40.1090">
    <property type="entry name" value="Fimbrial-type adhesion domain"/>
    <property type="match status" value="1"/>
</dbReference>
<organism evidence="2 3">
    <name type="scientific">Providencia rettgeri</name>
    <dbReference type="NCBI Taxonomy" id="587"/>
    <lineage>
        <taxon>Bacteria</taxon>
        <taxon>Pseudomonadati</taxon>
        <taxon>Pseudomonadota</taxon>
        <taxon>Gammaproteobacteria</taxon>
        <taxon>Enterobacterales</taxon>
        <taxon>Morganellaceae</taxon>
        <taxon>Providencia</taxon>
    </lineage>
</organism>
<dbReference type="AlphaFoldDB" id="A0A219X564"/>
<feature type="domain" description="Fimbrial-type adhesion" evidence="1">
    <location>
        <begin position="47"/>
        <end position="151"/>
    </location>
</feature>
<dbReference type="RefSeq" id="WP_071548904.1">
    <property type="nucleotide sequence ID" value="NZ_CP017672.1"/>
</dbReference>
<comment type="caution">
    <text evidence="2">The sequence shown here is derived from an EMBL/GenBank/DDBJ whole genome shotgun (WGS) entry which is preliminary data.</text>
</comment>
<dbReference type="EMBL" id="NOWC01000027">
    <property type="protein sequence ID" value="OZS73039.1"/>
    <property type="molecule type" value="Genomic_DNA"/>
</dbReference>
<dbReference type="InterPro" id="IPR008966">
    <property type="entry name" value="Adhesion_dom_sf"/>
</dbReference>
<dbReference type="Pfam" id="PF00419">
    <property type="entry name" value="Fimbrial"/>
    <property type="match status" value="1"/>
</dbReference>
<dbReference type="InterPro" id="IPR000259">
    <property type="entry name" value="Adhesion_dom_fimbrial"/>
</dbReference>
<dbReference type="KEGG" id="prg:RB151_P104543"/>
<dbReference type="SUPFAM" id="SSF49401">
    <property type="entry name" value="Bacterial adhesins"/>
    <property type="match status" value="1"/>
</dbReference>
<proteinExistence type="predicted"/>
<dbReference type="GO" id="GO:0007155">
    <property type="term" value="P:cell adhesion"/>
    <property type="evidence" value="ECO:0007669"/>
    <property type="project" value="InterPro"/>
</dbReference>
<name>A0A219X564_PRORE</name>
<dbReference type="GO" id="GO:0009289">
    <property type="term" value="C:pilus"/>
    <property type="evidence" value="ECO:0007669"/>
    <property type="project" value="InterPro"/>
</dbReference>
<dbReference type="InterPro" id="IPR036937">
    <property type="entry name" value="Adhesion_dom_fimbrial_sf"/>
</dbReference>
<accession>A0A219X564</accession>
<evidence type="ECO:0000259" key="1">
    <source>
        <dbReference type="Pfam" id="PF00419"/>
    </source>
</evidence>